<accession>A0A0S1S0S2</accession>
<dbReference type="GeneID" id="26515929"/>
<dbReference type="KEGG" id="vg:26515929"/>
<reference evidence="1 2" key="1">
    <citation type="submission" date="2015-10" db="EMBL/GenBank/DDBJ databases">
        <authorList>
            <person name="Aldkheil E."/>
            <person name="Dickey R."/>
            <person name="Jurgensen S."/>
            <person name="Medrano J."/>
            <person name="Morvay M."/>
            <person name="Nguyen B."/>
            <person name="Nguyen D."/>
            <person name="Orlandi D."/>
            <person name="Suphphatthanaworakul T."/>
            <person name="Weeks-Galindo C."/>
            <person name="Delesalle V.A."/>
            <person name="Bradley K.W."/>
            <person name="Asai D.J."/>
            <person name="Bowman C.A."/>
            <person name="Russell D.A."/>
            <person name="Pope W.H."/>
            <person name="Jacobs-Sera D."/>
            <person name="Hendrix R.W."/>
            <person name="Hatfull G.F."/>
        </authorList>
    </citation>
    <scope>NUCLEOTIDE SEQUENCE [LARGE SCALE GENOMIC DNA]</scope>
</reference>
<sequence>MTTPNNPMPPTNVRIVYRNGMEVECPVKYLGFLPRPNEDVAVDDVIAGRRYHTWLVVNEGPFDSREGDKIKFDFASGTSPMVLRAEGTGPREPKGDE</sequence>
<dbReference type="OrthoDB" id="18927at10239"/>
<dbReference type="Proteomes" id="UP000202242">
    <property type="component" value="Segment"/>
</dbReference>
<evidence type="ECO:0000313" key="2">
    <source>
        <dbReference type="Proteomes" id="UP000202242"/>
    </source>
</evidence>
<evidence type="ECO:0000313" key="1">
    <source>
        <dbReference type="EMBL" id="ALM02232.1"/>
    </source>
</evidence>
<organism evidence="1 2">
    <name type="scientific">Mycobacterium phage Sparkdehlily</name>
    <dbReference type="NCBI Taxonomy" id="1739966"/>
    <lineage>
        <taxon>Viruses</taxon>
        <taxon>Duplodnaviria</taxon>
        <taxon>Heunggongvirae</taxon>
        <taxon>Uroviricota</taxon>
        <taxon>Caudoviricetes</taxon>
        <taxon>Gracegardnervirinae</taxon>
        <taxon>Cheoctovirus</taxon>
        <taxon>Cheoctovirus sparkdehlily</taxon>
    </lineage>
</organism>
<dbReference type="RefSeq" id="YP_009187239.1">
    <property type="nucleotide sequence ID" value="NC_028654.1"/>
</dbReference>
<keyword evidence="2" id="KW-1185">Reference proteome</keyword>
<gene>
    <name evidence="1" type="ORF">SEA_SPARKDEHLILY_83</name>
</gene>
<name>A0A0S1S0S2_9CAUD</name>
<protein>
    <submittedName>
        <fullName evidence="1">Uncharacterized protein</fullName>
    </submittedName>
</protein>
<dbReference type="EMBL" id="KT895280">
    <property type="protein sequence ID" value="ALM02232.1"/>
    <property type="molecule type" value="Genomic_DNA"/>
</dbReference>
<proteinExistence type="predicted"/>